<evidence type="ECO:0000313" key="2">
    <source>
        <dbReference type="EMBL" id="XDJ01078.1"/>
    </source>
</evidence>
<dbReference type="Pfam" id="PF04404">
    <property type="entry name" value="ERF"/>
    <property type="match status" value="1"/>
</dbReference>
<organism evidence="2">
    <name type="scientific">Klebsiella phage PMBT64</name>
    <dbReference type="NCBI Taxonomy" id="3229740"/>
    <lineage>
        <taxon>Viruses</taxon>
        <taxon>Duplodnaviria</taxon>
        <taxon>Heunggongvirae</taxon>
        <taxon>Uroviricota</taxon>
        <taxon>Caudoviricetes</taxon>
    </lineage>
</organism>
<feature type="compositionally biased region" description="Low complexity" evidence="1">
    <location>
        <begin position="207"/>
        <end position="217"/>
    </location>
</feature>
<name>A0AB39C4P1_9CAUD</name>
<feature type="region of interest" description="Disordered" evidence="1">
    <location>
        <begin position="187"/>
        <end position="229"/>
    </location>
</feature>
<proteinExistence type="predicted"/>
<dbReference type="EMBL" id="PP926510">
    <property type="protein sequence ID" value="XDJ01078.1"/>
    <property type="molecule type" value="Genomic_DNA"/>
</dbReference>
<protein>
    <submittedName>
        <fullName evidence="2">Recombinase</fullName>
    </submittedName>
</protein>
<reference evidence="2" key="1">
    <citation type="submission" date="2024-06" db="EMBL/GenBank/DDBJ databases">
        <title>This phage originates from the Bacteriophage catalogue of the Bacteriophage Competence Centre, Department of Microbiology und Biotechnology, Max Rubner-Institut, Kiel, Germany.</title>
        <authorList>
            <person name="Sprotte S."/>
            <person name="Brinks E."/>
            <person name="Hille F."/>
        </authorList>
    </citation>
    <scope>NUCLEOTIDE SEQUENCE</scope>
</reference>
<evidence type="ECO:0000256" key="1">
    <source>
        <dbReference type="SAM" id="MobiDB-lite"/>
    </source>
</evidence>
<dbReference type="InterPro" id="IPR007499">
    <property type="entry name" value="ERF_bacteria_virus"/>
</dbReference>
<accession>A0AB39C4P1</accession>
<sequence length="229" mass="25058">MKFSQPCGVIVKQFAHAQDMCVSPKKSKQNQHLKNHYATLGDVAAAIGPAMEDAGLIMIQSPTHEPGQPANVLLMETRIIHTDSGEWLSDVCQIPLAKTDSQGFGSALTYARRYARVAIFGLTMDDDDGNKSVRSAADCRRSIEAAKDKDEVDAIYRAASELFRNDKASLRIVEDARASKIVELKNAEARPFNPGKPANARRGKATVQVAPDDVQPQDVPPKPEIEEDF</sequence>